<evidence type="ECO:0000313" key="8">
    <source>
        <dbReference type="EMBL" id="HJC14290.1"/>
    </source>
</evidence>
<evidence type="ECO:0000256" key="6">
    <source>
        <dbReference type="ARBA" id="ARBA00023288"/>
    </source>
</evidence>
<evidence type="ECO:0000256" key="2">
    <source>
        <dbReference type="ARBA" id="ARBA00008610"/>
    </source>
</evidence>
<keyword evidence="5" id="KW-0472">Membrane</keyword>
<sequence length="355" mass="38272">MKKRGLCLCAAAVLLGICGCGRETELPVTLAVVTDGGSTEDQAVNQAVWQTVQAYGEETGEETGCYVPEDKSASACRDAIDEAVKKGAEVVVCHGEEAGAAVYEAQREYRDVRFLLLDAEPHAGGSDRARLRGNTRCILFDREEAGFLAGYAAVREGYTSLAYYGGADGDRAKEYGAGFLEGAQEAASEMQLEEGGVQIRYEERGTDGVSPEFMNETEQLYREGCQAIFTDGSAFETIVRKAAELTGGNVLGVVTDESQKSANVVISAANKYEEILKQELQDVAGESFDGGKTETAGIREGGVGLTMDTSRLQNFTEDQYQEIIGKIEEGQIQFRGTEVLEHTDDLQLLQLQTDG</sequence>
<dbReference type="Proteomes" id="UP000823849">
    <property type="component" value="Unassembled WGS sequence"/>
</dbReference>
<reference evidence="8" key="1">
    <citation type="journal article" date="2021" name="PeerJ">
        <title>Extensive microbial diversity within the chicken gut microbiome revealed by metagenomics and culture.</title>
        <authorList>
            <person name="Gilroy R."/>
            <person name="Ravi A."/>
            <person name="Getino M."/>
            <person name="Pursley I."/>
            <person name="Horton D.L."/>
            <person name="Alikhan N.F."/>
            <person name="Baker D."/>
            <person name="Gharbi K."/>
            <person name="Hall N."/>
            <person name="Watson M."/>
            <person name="Adriaenssens E.M."/>
            <person name="Foster-Nyarko E."/>
            <person name="Jarju S."/>
            <person name="Secka A."/>
            <person name="Antonio M."/>
            <person name="Oren A."/>
            <person name="Chaudhuri R.R."/>
            <person name="La Ragione R."/>
            <person name="Hildebrand F."/>
            <person name="Pallen M.J."/>
        </authorList>
    </citation>
    <scope>NUCLEOTIDE SEQUENCE</scope>
    <source>
        <strain evidence="8">CHK185-5351</strain>
    </source>
</reference>
<evidence type="ECO:0000256" key="1">
    <source>
        <dbReference type="ARBA" id="ARBA00004193"/>
    </source>
</evidence>
<comment type="subcellular location">
    <subcellularLocation>
        <location evidence="1">Cell membrane</location>
        <topology evidence="1">Lipid-anchor</topology>
    </subcellularLocation>
</comment>
<dbReference type="AlphaFoldDB" id="A0A9D2SL95"/>
<evidence type="ECO:0000313" key="9">
    <source>
        <dbReference type="Proteomes" id="UP000823849"/>
    </source>
</evidence>
<dbReference type="Pfam" id="PF02608">
    <property type="entry name" value="Bmp"/>
    <property type="match status" value="1"/>
</dbReference>
<evidence type="ECO:0000256" key="5">
    <source>
        <dbReference type="ARBA" id="ARBA00023136"/>
    </source>
</evidence>
<dbReference type="Gene3D" id="3.40.50.2300">
    <property type="match status" value="2"/>
</dbReference>
<dbReference type="SUPFAM" id="SSF53822">
    <property type="entry name" value="Periplasmic binding protein-like I"/>
    <property type="match status" value="1"/>
</dbReference>
<dbReference type="GO" id="GO:0005886">
    <property type="term" value="C:plasma membrane"/>
    <property type="evidence" value="ECO:0007669"/>
    <property type="project" value="UniProtKB-SubCell"/>
</dbReference>
<comment type="similarity">
    <text evidence="2">Belongs to the BMP lipoprotein family.</text>
</comment>
<dbReference type="InterPro" id="IPR028082">
    <property type="entry name" value="Peripla_BP_I"/>
</dbReference>
<comment type="caution">
    <text evidence="8">The sequence shown here is derived from an EMBL/GenBank/DDBJ whole genome shotgun (WGS) entry which is preliminary data.</text>
</comment>
<name>A0A9D2SL95_9FIRM</name>
<protein>
    <submittedName>
        <fullName evidence="8">BMP family ABC transporter substrate-binding protein</fullName>
    </submittedName>
</protein>
<evidence type="ECO:0000256" key="4">
    <source>
        <dbReference type="ARBA" id="ARBA00022729"/>
    </source>
</evidence>
<dbReference type="InterPro" id="IPR050957">
    <property type="entry name" value="BMP_lipoprotein"/>
</dbReference>
<keyword evidence="3" id="KW-1003">Cell membrane</keyword>
<keyword evidence="4" id="KW-0732">Signal</keyword>
<feature type="domain" description="ABC transporter substrate-binding protein PnrA-like" evidence="7">
    <location>
        <begin position="30"/>
        <end position="326"/>
    </location>
</feature>
<dbReference type="PANTHER" id="PTHR34296:SF2">
    <property type="entry name" value="ABC TRANSPORTER GUANOSINE-BINDING PROTEIN NUPN"/>
    <property type="match status" value="1"/>
</dbReference>
<dbReference type="PROSITE" id="PS51257">
    <property type="entry name" value="PROKAR_LIPOPROTEIN"/>
    <property type="match status" value="1"/>
</dbReference>
<accession>A0A9D2SL95</accession>
<keyword evidence="6" id="KW-0449">Lipoprotein</keyword>
<proteinExistence type="inferred from homology"/>
<evidence type="ECO:0000259" key="7">
    <source>
        <dbReference type="Pfam" id="PF02608"/>
    </source>
</evidence>
<dbReference type="InterPro" id="IPR003760">
    <property type="entry name" value="PnrA-like"/>
</dbReference>
<dbReference type="EMBL" id="DWWU01000003">
    <property type="protein sequence ID" value="HJC14290.1"/>
    <property type="molecule type" value="Genomic_DNA"/>
</dbReference>
<dbReference type="PANTHER" id="PTHR34296">
    <property type="entry name" value="TRANSCRIPTIONAL ACTIVATOR PROTEIN MED"/>
    <property type="match status" value="1"/>
</dbReference>
<gene>
    <name evidence="8" type="ORF">H9705_00475</name>
</gene>
<reference evidence="8" key="2">
    <citation type="submission" date="2021-04" db="EMBL/GenBank/DDBJ databases">
        <authorList>
            <person name="Gilroy R."/>
        </authorList>
    </citation>
    <scope>NUCLEOTIDE SEQUENCE</scope>
    <source>
        <strain evidence="8">CHK185-5351</strain>
    </source>
</reference>
<evidence type="ECO:0000256" key="3">
    <source>
        <dbReference type="ARBA" id="ARBA00022475"/>
    </source>
</evidence>
<organism evidence="8 9">
    <name type="scientific">Candidatus Fusicatenibacter intestinigallinarum</name>
    <dbReference type="NCBI Taxonomy" id="2838598"/>
    <lineage>
        <taxon>Bacteria</taxon>
        <taxon>Bacillati</taxon>
        <taxon>Bacillota</taxon>
        <taxon>Clostridia</taxon>
        <taxon>Lachnospirales</taxon>
        <taxon>Lachnospiraceae</taxon>
        <taxon>Fusicatenibacter</taxon>
    </lineage>
</organism>